<dbReference type="PROSITE" id="PS51755">
    <property type="entry name" value="OMPR_PHOB"/>
    <property type="match status" value="1"/>
</dbReference>
<dbReference type="EMBL" id="WUMK01000003">
    <property type="protein sequence ID" value="MXN45569.1"/>
    <property type="molecule type" value="Genomic_DNA"/>
</dbReference>
<feature type="DNA-binding region" description="OmpR/PhoB-type" evidence="3">
    <location>
        <begin position="1"/>
        <end position="95"/>
    </location>
</feature>
<evidence type="ECO:0000259" key="4">
    <source>
        <dbReference type="PROSITE" id="PS51755"/>
    </source>
</evidence>
<evidence type="ECO:0000256" key="2">
    <source>
        <dbReference type="PROSITE-ProRule" id="PRU00339"/>
    </source>
</evidence>
<dbReference type="CDD" id="cd00383">
    <property type="entry name" value="trans_reg_C"/>
    <property type="match status" value="1"/>
</dbReference>
<feature type="repeat" description="TPR" evidence="2">
    <location>
        <begin position="392"/>
        <end position="425"/>
    </location>
</feature>
<dbReference type="SUPFAM" id="SSF48452">
    <property type="entry name" value="TPR-like"/>
    <property type="match status" value="1"/>
</dbReference>
<evidence type="ECO:0000313" key="6">
    <source>
        <dbReference type="Proteomes" id="UP000435802"/>
    </source>
</evidence>
<keyword evidence="6" id="KW-1185">Reference proteome</keyword>
<dbReference type="PANTHER" id="PTHR12558">
    <property type="entry name" value="CELL DIVISION CYCLE 16,23,27"/>
    <property type="match status" value="1"/>
</dbReference>
<dbReference type="PANTHER" id="PTHR12558:SF33">
    <property type="entry name" value="BLL7664 PROTEIN"/>
    <property type="match status" value="1"/>
</dbReference>
<keyword evidence="2" id="KW-0802">TPR repeat</keyword>
<dbReference type="GO" id="GO:0000160">
    <property type="term" value="P:phosphorelay signal transduction system"/>
    <property type="evidence" value="ECO:0007669"/>
    <property type="project" value="InterPro"/>
</dbReference>
<accession>A0A6N8S9C2</accession>
<organism evidence="5 6">
    <name type="scientific">Shinella kummerowiae</name>
    <dbReference type="NCBI Taxonomy" id="417745"/>
    <lineage>
        <taxon>Bacteria</taxon>
        <taxon>Pseudomonadati</taxon>
        <taxon>Pseudomonadota</taxon>
        <taxon>Alphaproteobacteria</taxon>
        <taxon>Hyphomicrobiales</taxon>
        <taxon>Rhizobiaceae</taxon>
        <taxon>Shinella</taxon>
    </lineage>
</organism>
<proteinExistence type="predicted"/>
<evidence type="ECO:0000256" key="1">
    <source>
        <dbReference type="ARBA" id="ARBA00023125"/>
    </source>
</evidence>
<dbReference type="AlphaFoldDB" id="A0A6N8S9C2"/>
<dbReference type="SMART" id="SM00862">
    <property type="entry name" value="Trans_reg_C"/>
    <property type="match status" value="1"/>
</dbReference>
<dbReference type="SUPFAM" id="SSF46894">
    <property type="entry name" value="C-terminal effector domain of the bipartite response regulators"/>
    <property type="match status" value="1"/>
</dbReference>
<comment type="caution">
    <text evidence="5">The sequence shown here is derived from an EMBL/GenBank/DDBJ whole genome shotgun (WGS) entry which is preliminary data.</text>
</comment>
<protein>
    <submittedName>
        <fullName evidence="5">Tetratricopeptide repeat protein</fullName>
    </submittedName>
</protein>
<name>A0A6N8S9C2_9HYPH</name>
<feature type="domain" description="OmpR/PhoB-type" evidence="4">
    <location>
        <begin position="1"/>
        <end position="95"/>
    </location>
</feature>
<dbReference type="InterPro" id="IPR019734">
    <property type="entry name" value="TPR_rpt"/>
</dbReference>
<gene>
    <name evidence="5" type="ORF">GR138_10220</name>
</gene>
<dbReference type="GO" id="GO:0006355">
    <property type="term" value="P:regulation of DNA-templated transcription"/>
    <property type="evidence" value="ECO:0007669"/>
    <property type="project" value="InterPro"/>
</dbReference>
<dbReference type="Proteomes" id="UP000435802">
    <property type="component" value="Unassembled WGS sequence"/>
</dbReference>
<dbReference type="InterPro" id="IPR036388">
    <property type="entry name" value="WH-like_DNA-bd_sf"/>
</dbReference>
<dbReference type="Gene3D" id="1.25.40.10">
    <property type="entry name" value="Tetratricopeptide repeat domain"/>
    <property type="match status" value="1"/>
</dbReference>
<dbReference type="InterPro" id="IPR001867">
    <property type="entry name" value="OmpR/PhoB-type_DNA-bd"/>
</dbReference>
<dbReference type="InterPro" id="IPR016032">
    <property type="entry name" value="Sig_transdc_resp-reg_C-effctor"/>
</dbReference>
<reference evidence="5 6" key="1">
    <citation type="submission" date="2019-12" db="EMBL/GenBank/DDBJ databases">
        <title>Shinella kummerowiae sp. nov., a symbiotic bacterium isolated from root nodules of the herbal legume Kummerowia stipulacea.</title>
        <authorList>
            <person name="Gao J."/>
        </authorList>
    </citation>
    <scope>NUCLEOTIDE SEQUENCE [LARGE SCALE GENOMIC DNA]</scope>
    <source>
        <strain evidence="5 6">CCBAU 25048</strain>
    </source>
</reference>
<evidence type="ECO:0000313" key="5">
    <source>
        <dbReference type="EMBL" id="MXN45569.1"/>
    </source>
</evidence>
<dbReference type="Gene3D" id="1.10.10.10">
    <property type="entry name" value="Winged helix-like DNA-binding domain superfamily/Winged helix DNA-binding domain"/>
    <property type="match status" value="1"/>
</dbReference>
<dbReference type="InterPro" id="IPR011990">
    <property type="entry name" value="TPR-like_helical_dom_sf"/>
</dbReference>
<dbReference type="Pfam" id="PF00486">
    <property type="entry name" value="Trans_reg_C"/>
    <property type="match status" value="1"/>
</dbReference>
<dbReference type="PROSITE" id="PS50005">
    <property type="entry name" value="TPR"/>
    <property type="match status" value="1"/>
</dbReference>
<evidence type="ECO:0000256" key="3">
    <source>
        <dbReference type="PROSITE-ProRule" id="PRU01091"/>
    </source>
</evidence>
<dbReference type="Gene3D" id="3.40.50.10070">
    <property type="entry name" value="TolB, N-terminal domain"/>
    <property type="match status" value="1"/>
</dbReference>
<keyword evidence="1 3" id="KW-0238">DNA-binding</keyword>
<sequence>MFGDYVLDPERRELMLRGQAVALGPQAFDLLLHLITHRDRVTSKDDLLEAVWGGRIVSESTITSHINAVRRAIGDSGEEQRLVRTVARKGFRFVGDITSSEAEEGRQPEGVGDKDGFSATVGVSSPLPLPDKPSITVLPFQNLSGDPEQQYFTDGVVEDIITALSRVRWLFVIARNSSFTYKDRIVDVKDVGRELGVRYVLEGSVRKSANRVRITGQLLDATTGAHLWAERFEGAFDDIFDLQDRVAQSVVGAIAPQLERAEIERAKRKPTESLDAYDYYLRGVASLHIGTRTAIDTALPLFSRAIERDPEFASAYGGAAWCYFWRKLNGWMADPAKEVAEGMRLARLAVEFGRNDAVALTRGGHALAHLTGDLDGGIALIDRARLLNPNFATAWFLGGVLRIFRGETDSAVENLTHAVRLSPLDPEMFRIQAGMALAHFSAGRYDSALASAEDALGNLPSLLVTVAIVAASHALAGRLEDAQKAMERLQALDPSLSLANLKDWLPIRRPEDLARFSEGLRLAGLPE</sequence>
<dbReference type="GO" id="GO:0003677">
    <property type="term" value="F:DNA binding"/>
    <property type="evidence" value="ECO:0007669"/>
    <property type="project" value="UniProtKB-UniRule"/>
</dbReference>
<dbReference type="Pfam" id="PF13432">
    <property type="entry name" value="TPR_16"/>
    <property type="match status" value="1"/>
</dbReference>